<dbReference type="Gene3D" id="3.90.470.10">
    <property type="entry name" value="Ribosomal protein L22/L17"/>
    <property type="match status" value="1"/>
</dbReference>
<reference evidence="4" key="2">
    <citation type="submission" date="2019-09" db="UniProtKB">
        <authorList>
            <consortium name="WormBaseParasite"/>
        </authorList>
    </citation>
    <scope>IDENTIFICATION</scope>
</reference>
<organism evidence="2">
    <name type="scientific">Heligmosomoides polygyrus</name>
    <name type="common">Parasitic roundworm</name>
    <dbReference type="NCBI Taxonomy" id="6339"/>
    <lineage>
        <taxon>Eukaryota</taxon>
        <taxon>Metazoa</taxon>
        <taxon>Ecdysozoa</taxon>
        <taxon>Nematoda</taxon>
        <taxon>Chromadorea</taxon>
        <taxon>Rhabditida</taxon>
        <taxon>Rhabditina</taxon>
        <taxon>Rhabditomorpha</taxon>
        <taxon>Strongyloidea</taxon>
        <taxon>Heligmosomidae</taxon>
        <taxon>Heligmosomoides</taxon>
    </lineage>
</organism>
<dbReference type="GO" id="GO:0003735">
    <property type="term" value="F:structural constituent of ribosome"/>
    <property type="evidence" value="ECO:0007669"/>
    <property type="project" value="InterPro"/>
</dbReference>
<keyword evidence="3" id="KW-1185">Reference proteome</keyword>
<gene>
    <name evidence="2" type="ORF">HPBE_LOCUS6438</name>
</gene>
<evidence type="ECO:0000313" key="2">
    <source>
        <dbReference type="EMBL" id="VDO68255.1"/>
    </source>
</evidence>
<name>A0A3P8B6F5_HELPZ</name>
<feature type="region of interest" description="Disordered" evidence="1">
    <location>
        <begin position="157"/>
        <end position="183"/>
    </location>
</feature>
<evidence type="ECO:0000313" key="4">
    <source>
        <dbReference type="WBParaSite" id="HPBE_0000643701-mRNA-1"/>
    </source>
</evidence>
<accession>A0A3P8B6F5</accession>
<dbReference type="PANTHER" id="PTHR11593">
    <property type="entry name" value="60S RIBOSOMAL PROTEIN L17"/>
    <property type="match status" value="1"/>
</dbReference>
<evidence type="ECO:0000313" key="3">
    <source>
        <dbReference type="Proteomes" id="UP000050761"/>
    </source>
</evidence>
<proteinExistence type="predicted"/>
<dbReference type="WBParaSite" id="HPBE_0000643701-mRNA-1">
    <property type="protein sequence ID" value="HPBE_0000643701-mRNA-1"/>
    <property type="gene ID" value="HPBE_0000643701"/>
</dbReference>
<sequence length="183" mass="20886">MSCLTIGDYSHADDLASSTEEIADVFFGALYGSRAKHEWSDLRVHFKNAHETATVLRNMPLRRAQRLLENVKEHREIVSFLRLNGVVGRKAQANQLNTTHGRRPKKSAPTRRAQECREQGYVQRFGPHCSTTCCQVAPTNLSCRTEVILTEKEDAITKPTDDISMTKKESKRKQRRQLARGEY</sequence>
<dbReference type="GO" id="GO:0022625">
    <property type="term" value="C:cytosolic large ribosomal subunit"/>
    <property type="evidence" value="ECO:0007669"/>
    <property type="project" value="TreeGrafter"/>
</dbReference>
<dbReference type="GO" id="GO:0002181">
    <property type="term" value="P:cytoplasmic translation"/>
    <property type="evidence" value="ECO:0007669"/>
    <property type="project" value="TreeGrafter"/>
</dbReference>
<feature type="region of interest" description="Disordered" evidence="1">
    <location>
        <begin position="95"/>
        <end position="114"/>
    </location>
</feature>
<protein>
    <submittedName>
        <fullName evidence="2 4">Uncharacterized protein</fullName>
    </submittedName>
</protein>
<reference evidence="2 3" key="1">
    <citation type="submission" date="2018-11" db="EMBL/GenBank/DDBJ databases">
        <authorList>
            <consortium name="Pathogen Informatics"/>
        </authorList>
    </citation>
    <scope>NUCLEOTIDE SEQUENCE [LARGE SCALE GENOMIC DNA]</scope>
</reference>
<evidence type="ECO:0000256" key="1">
    <source>
        <dbReference type="SAM" id="MobiDB-lite"/>
    </source>
</evidence>
<dbReference type="SUPFAM" id="SSF54843">
    <property type="entry name" value="Ribosomal protein L22"/>
    <property type="match status" value="1"/>
</dbReference>
<dbReference type="OrthoDB" id="10254664at2759"/>
<dbReference type="AlphaFoldDB" id="A0A3P8B6F5"/>
<dbReference type="InterPro" id="IPR036394">
    <property type="entry name" value="Ribosomal_uL22_sf"/>
</dbReference>
<dbReference type="PANTHER" id="PTHR11593:SF10">
    <property type="entry name" value="60S RIBOSOMAL PROTEIN L17"/>
    <property type="match status" value="1"/>
</dbReference>
<dbReference type="InterPro" id="IPR005721">
    <property type="entry name" value="Ribosomal_uL22_euk/arc"/>
</dbReference>
<feature type="compositionally biased region" description="Basic and acidic residues" evidence="1">
    <location>
        <begin position="157"/>
        <end position="168"/>
    </location>
</feature>
<dbReference type="Proteomes" id="UP000050761">
    <property type="component" value="Unassembled WGS sequence"/>
</dbReference>
<feature type="compositionally biased region" description="Basic residues" evidence="1">
    <location>
        <begin position="100"/>
        <end position="109"/>
    </location>
</feature>
<feature type="compositionally biased region" description="Basic residues" evidence="1">
    <location>
        <begin position="169"/>
        <end position="183"/>
    </location>
</feature>
<dbReference type="EMBL" id="UZAH01025664">
    <property type="protein sequence ID" value="VDO68255.1"/>
    <property type="molecule type" value="Genomic_DNA"/>
</dbReference>